<dbReference type="InterPro" id="IPR003593">
    <property type="entry name" value="AAA+_ATPase"/>
</dbReference>
<dbReference type="Pfam" id="PF00005">
    <property type="entry name" value="ABC_tran"/>
    <property type="match status" value="1"/>
</dbReference>
<dbReference type="SMART" id="SM00382">
    <property type="entry name" value="AAA"/>
    <property type="match status" value="1"/>
</dbReference>
<dbReference type="GO" id="GO:0034040">
    <property type="term" value="F:ATPase-coupled lipid transmembrane transporter activity"/>
    <property type="evidence" value="ECO:0007669"/>
    <property type="project" value="TreeGrafter"/>
</dbReference>
<dbReference type="GO" id="GO:0005524">
    <property type="term" value="F:ATP binding"/>
    <property type="evidence" value="ECO:0007669"/>
    <property type="project" value="UniProtKB-KW"/>
</dbReference>
<evidence type="ECO:0000259" key="10">
    <source>
        <dbReference type="PROSITE" id="PS50893"/>
    </source>
</evidence>
<dbReference type="EMBL" id="CP002637">
    <property type="protein sequence ID" value="AEC00556.1"/>
    <property type="molecule type" value="Genomic_DNA"/>
</dbReference>
<dbReference type="Gene3D" id="1.20.1560.10">
    <property type="entry name" value="ABC transporter type 1, transmembrane domain"/>
    <property type="match status" value="1"/>
</dbReference>
<feature type="transmembrane region" description="Helical" evidence="9">
    <location>
        <begin position="276"/>
        <end position="295"/>
    </location>
</feature>
<dbReference type="PANTHER" id="PTHR24221:SF397">
    <property type="entry name" value="ABC TRANSPORTER, ATP-BINDING TRANSMEMBRANE PROTEIN"/>
    <property type="match status" value="1"/>
</dbReference>
<dbReference type="PANTHER" id="PTHR24221">
    <property type="entry name" value="ATP-BINDING CASSETTE SUB-FAMILY B"/>
    <property type="match status" value="1"/>
</dbReference>
<dbReference type="STRING" id="546271.Selsp_1600"/>
<dbReference type="Gene3D" id="3.40.50.300">
    <property type="entry name" value="P-loop containing nucleotide triphosphate hydrolases"/>
    <property type="match status" value="1"/>
</dbReference>
<reference evidence="12 15" key="2">
    <citation type="submission" date="2011-04" db="EMBL/GenBank/DDBJ databases">
        <title>The complete genome of Selenomonas sputigena DSM 20758.</title>
        <authorList>
            <consortium name="US DOE Joint Genome Institute (JGI-PGF)"/>
            <person name="Lucas S."/>
            <person name="Copeland A."/>
            <person name="Lapidus A."/>
            <person name="Bruce D."/>
            <person name="Goodwin L."/>
            <person name="Pitluck S."/>
            <person name="Peters L."/>
            <person name="Kyrpides N."/>
            <person name="Mavromatis K."/>
            <person name="Ivanova N."/>
            <person name="Ovchinnikova G."/>
            <person name="Teshima H."/>
            <person name="Detter J.C."/>
            <person name="Tapia R."/>
            <person name="Han C."/>
            <person name="Land M."/>
            <person name="Hauser L."/>
            <person name="Markowitz V."/>
            <person name="Cheng J.-F."/>
            <person name="Hugenholtz P."/>
            <person name="Woyke T."/>
            <person name="Wu D."/>
            <person name="Gronow S."/>
            <person name="Wellnitz S."/>
            <person name="Schneider S."/>
            <person name="Klenk H.-P."/>
            <person name="Eisen J.A."/>
        </authorList>
    </citation>
    <scope>NUCLEOTIDE SEQUENCE [LARGE SCALE GENOMIC DNA]</scope>
    <source>
        <strain evidence="12">ATCC 35185</strain>
        <strain evidence="15">ATCC 35185 / DSM 20758 / VPI D19B-28</strain>
    </source>
</reference>
<dbReference type="PROSITE" id="PS50893">
    <property type="entry name" value="ABC_TRANSPORTER_2"/>
    <property type="match status" value="1"/>
</dbReference>
<protein>
    <submittedName>
        <fullName evidence="13">ABC transporter, ATP-binding protein</fullName>
    </submittedName>
    <submittedName>
        <fullName evidence="12">Xenobiotic-transporting ATPase</fullName>
        <ecNumber evidence="12">3.6.3.44</ecNumber>
    </submittedName>
</protein>
<comment type="subcellular location">
    <subcellularLocation>
        <location evidence="1">Cell membrane</location>
        <topology evidence="1">Multi-pass membrane protein</topology>
    </subcellularLocation>
</comment>
<keyword evidence="8 9" id="KW-0472">Membrane</keyword>
<dbReference type="PROSITE" id="PS50929">
    <property type="entry name" value="ABC_TM1F"/>
    <property type="match status" value="1"/>
</dbReference>
<feature type="domain" description="ABC transmembrane type-1" evidence="11">
    <location>
        <begin position="22"/>
        <end position="306"/>
    </location>
</feature>
<dbReference type="EC" id="3.6.3.44" evidence="12"/>
<dbReference type="InterPro" id="IPR039421">
    <property type="entry name" value="Type_1_exporter"/>
</dbReference>
<organism evidence="13 14">
    <name type="scientific">Selenomonas sputigena (strain ATCC 35185 / DSM 20758 / CCUG 44933 / VPI D19B-28)</name>
    <dbReference type="NCBI Taxonomy" id="546271"/>
    <lineage>
        <taxon>Bacteria</taxon>
        <taxon>Bacillati</taxon>
        <taxon>Bacillota</taxon>
        <taxon>Negativicutes</taxon>
        <taxon>Selenomonadales</taxon>
        <taxon>Selenomonadaceae</taxon>
        <taxon>Selenomonas</taxon>
    </lineage>
</organism>
<evidence type="ECO:0000256" key="9">
    <source>
        <dbReference type="SAM" id="Phobius"/>
    </source>
</evidence>
<dbReference type="Proteomes" id="UP000003505">
    <property type="component" value="Unassembled WGS sequence"/>
</dbReference>
<feature type="domain" description="ABC transporter" evidence="10">
    <location>
        <begin position="337"/>
        <end position="571"/>
    </location>
</feature>
<evidence type="ECO:0000313" key="12">
    <source>
        <dbReference type="EMBL" id="AEC00556.1"/>
    </source>
</evidence>
<dbReference type="InterPro" id="IPR036640">
    <property type="entry name" value="ABC1_TM_sf"/>
</dbReference>
<feature type="transmembrane region" description="Helical" evidence="9">
    <location>
        <begin position="60"/>
        <end position="81"/>
    </location>
</feature>
<evidence type="ECO:0000256" key="8">
    <source>
        <dbReference type="ARBA" id="ARBA00023136"/>
    </source>
</evidence>
<dbReference type="RefSeq" id="WP_006191451.1">
    <property type="nucleotide sequence ID" value="NC_015437.1"/>
</dbReference>
<dbReference type="SUPFAM" id="SSF52540">
    <property type="entry name" value="P-loop containing nucleoside triphosphate hydrolases"/>
    <property type="match status" value="1"/>
</dbReference>
<dbReference type="InterPro" id="IPR027417">
    <property type="entry name" value="P-loop_NTPase"/>
</dbReference>
<keyword evidence="12" id="KW-0378">Hydrolase</keyword>
<keyword evidence="4 9" id="KW-0812">Transmembrane</keyword>
<dbReference type="SUPFAM" id="SSF90123">
    <property type="entry name" value="ABC transporter transmembrane region"/>
    <property type="match status" value="1"/>
</dbReference>
<evidence type="ECO:0000256" key="2">
    <source>
        <dbReference type="ARBA" id="ARBA00022448"/>
    </source>
</evidence>
<dbReference type="eggNOG" id="COG1132">
    <property type="taxonomic scope" value="Bacteria"/>
</dbReference>
<dbReference type="EMBL" id="ACKP02000011">
    <property type="protein sequence ID" value="EEX78099.1"/>
    <property type="molecule type" value="Genomic_DNA"/>
</dbReference>
<dbReference type="AlphaFoldDB" id="C9LT00"/>
<evidence type="ECO:0000313" key="15">
    <source>
        <dbReference type="Proteomes" id="UP000011124"/>
    </source>
</evidence>
<evidence type="ECO:0000313" key="14">
    <source>
        <dbReference type="Proteomes" id="UP000003505"/>
    </source>
</evidence>
<evidence type="ECO:0000256" key="6">
    <source>
        <dbReference type="ARBA" id="ARBA00022840"/>
    </source>
</evidence>
<gene>
    <name evidence="12" type="ordered locus">Selsp_1600</name>
    <name evidence="13" type="ORF">SELSPUOL_00580</name>
</gene>
<evidence type="ECO:0000259" key="11">
    <source>
        <dbReference type="PROSITE" id="PS50929"/>
    </source>
</evidence>
<keyword evidence="7 9" id="KW-1133">Transmembrane helix</keyword>
<dbReference type="GO" id="GO:0016887">
    <property type="term" value="F:ATP hydrolysis activity"/>
    <property type="evidence" value="ECO:0007669"/>
    <property type="project" value="InterPro"/>
</dbReference>
<dbReference type="OrthoDB" id="9762778at2"/>
<sequence length="582" mass="63474">MDAKSALLRLWELDEEEHGRLLFSIFLSVTAVLCGLVPYFVVSSLLAALLAGQGLQRDEVFLLCFAAFVGYLLRSVLYAYALSVSHKAAFSVLREVRWKILQKLPKLPLGTVTDLPVGEVKHIIVDQVESTERTLAHLLPELTANLVGPFCIFFYLLVLDWRMALLAIVSIPVGLFCLSFAMRDYKERFEASVAATETMNAAIVEYIGGIEVIKAFNQGAASYEKFSRSIAANAAYFYQWMKDCQFPISLAMTIAPTTLLTVLPGGWLLYMQDCMSMEVFVTAVILSLGVAGPLIEAMGFIDTVSQVGTVVASTDKLLRAEEQHHGTSDVELFDAGIELTDVRFSYQDGKEVLHGVSLALAPHTLNAFVGQSGSGKTTLARLIAGYWDIDSGSLKIGGRESTDIPLAQLYDLVSFVAQDAYLFDDSIRENIRMGRPQASDEEVERAARAAGCEDFILRLAHGYDTRVGTGGSHVSGGERQRIAIARAVLKDAPIVVLDEATAYVDPENEAILQRAVARLIAGKTVIIIAHRLSTITDADKIFLIEAGMVAASGTHEELLEKSAAYRAMWHAHVGAKDGDCHA</sequence>
<keyword evidence="2" id="KW-0813">Transport</keyword>
<dbReference type="GO" id="GO:0140359">
    <property type="term" value="F:ABC-type transporter activity"/>
    <property type="evidence" value="ECO:0007669"/>
    <property type="project" value="InterPro"/>
</dbReference>
<proteinExistence type="predicted"/>
<evidence type="ECO:0000256" key="1">
    <source>
        <dbReference type="ARBA" id="ARBA00004651"/>
    </source>
</evidence>
<evidence type="ECO:0000313" key="13">
    <source>
        <dbReference type="EMBL" id="EEX78099.1"/>
    </source>
</evidence>
<keyword evidence="6 13" id="KW-0067">ATP-binding</keyword>
<accession>C9LT00</accession>
<evidence type="ECO:0000256" key="5">
    <source>
        <dbReference type="ARBA" id="ARBA00022741"/>
    </source>
</evidence>
<dbReference type="Pfam" id="PF00664">
    <property type="entry name" value="ABC_membrane"/>
    <property type="match status" value="1"/>
</dbReference>
<feature type="transmembrane region" description="Helical" evidence="9">
    <location>
        <begin position="21"/>
        <end position="40"/>
    </location>
</feature>
<dbReference type="FunFam" id="3.40.50.300:FF:000221">
    <property type="entry name" value="Multidrug ABC transporter ATP-binding protein"/>
    <property type="match status" value="1"/>
</dbReference>
<evidence type="ECO:0000256" key="4">
    <source>
        <dbReference type="ARBA" id="ARBA00022692"/>
    </source>
</evidence>
<dbReference type="PROSITE" id="PS00211">
    <property type="entry name" value="ABC_TRANSPORTER_1"/>
    <property type="match status" value="1"/>
</dbReference>
<dbReference type="HOGENOM" id="CLU_000604_84_9_9"/>
<feature type="transmembrane region" description="Helical" evidence="9">
    <location>
        <begin position="138"/>
        <end position="157"/>
    </location>
</feature>
<dbReference type="InterPro" id="IPR003439">
    <property type="entry name" value="ABC_transporter-like_ATP-bd"/>
</dbReference>
<keyword evidence="5" id="KW-0547">Nucleotide-binding</keyword>
<keyword evidence="3" id="KW-1003">Cell membrane</keyword>
<evidence type="ECO:0000256" key="7">
    <source>
        <dbReference type="ARBA" id="ARBA00022989"/>
    </source>
</evidence>
<dbReference type="Proteomes" id="UP000011124">
    <property type="component" value="Chromosome"/>
</dbReference>
<dbReference type="InterPro" id="IPR011527">
    <property type="entry name" value="ABC1_TM_dom"/>
</dbReference>
<name>C9LT00_SELS3</name>
<dbReference type="GO" id="GO:0005886">
    <property type="term" value="C:plasma membrane"/>
    <property type="evidence" value="ECO:0007669"/>
    <property type="project" value="UniProtKB-SubCell"/>
</dbReference>
<dbReference type="KEGG" id="ssg:Selsp_1600"/>
<evidence type="ECO:0000256" key="3">
    <source>
        <dbReference type="ARBA" id="ARBA00022475"/>
    </source>
</evidence>
<dbReference type="InterPro" id="IPR017871">
    <property type="entry name" value="ABC_transporter-like_CS"/>
</dbReference>
<keyword evidence="15" id="KW-1185">Reference proteome</keyword>
<dbReference type="CDD" id="cd07346">
    <property type="entry name" value="ABC_6TM_exporters"/>
    <property type="match status" value="1"/>
</dbReference>
<feature type="transmembrane region" description="Helical" evidence="9">
    <location>
        <begin position="163"/>
        <end position="182"/>
    </location>
</feature>
<feature type="transmembrane region" description="Helical" evidence="9">
    <location>
        <begin position="248"/>
        <end position="270"/>
    </location>
</feature>
<reference evidence="13 14" key="1">
    <citation type="submission" date="2009-09" db="EMBL/GenBank/DDBJ databases">
        <authorList>
            <person name="Weinstock G."/>
            <person name="Sodergren E."/>
            <person name="Clifton S."/>
            <person name="Fulton L."/>
            <person name="Fulton B."/>
            <person name="Courtney L."/>
            <person name="Fronick C."/>
            <person name="Harrison M."/>
            <person name="Strong C."/>
            <person name="Farmer C."/>
            <person name="Delahaunty K."/>
            <person name="Markovic C."/>
            <person name="Hall O."/>
            <person name="Minx P."/>
            <person name="Tomlinson C."/>
            <person name="Mitreva M."/>
            <person name="Nelson J."/>
            <person name="Hou S."/>
            <person name="Wollam A."/>
            <person name="Pepin K.H."/>
            <person name="Johnson M."/>
            <person name="Bhonagiri V."/>
            <person name="Nash W.E."/>
            <person name="Warren W."/>
            <person name="Chinwalla A."/>
            <person name="Mardis E.R."/>
            <person name="Wilson R.K."/>
        </authorList>
    </citation>
    <scope>NUCLEOTIDE SEQUENCE [LARGE SCALE GENOMIC DNA]</scope>
    <source>
        <strain evidence="13">ATCC 35185</strain>
        <strain evidence="14">ATCC 35185 / DSM 20758 / VPI D19B-28</strain>
    </source>
</reference>